<dbReference type="GO" id="GO:0032259">
    <property type="term" value="P:methylation"/>
    <property type="evidence" value="ECO:0007669"/>
    <property type="project" value="UniProtKB-KW"/>
</dbReference>
<organism evidence="1 2">
    <name type="scientific">Wenzhouxiangella marina</name>
    <dbReference type="NCBI Taxonomy" id="1579979"/>
    <lineage>
        <taxon>Bacteria</taxon>
        <taxon>Pseudomonadati</taxon>
        <taxon>Pseudomonadota</taxon>
        <taxon>Gammaproteobacteria</taxon>
        <taxon>Chromatiales</taxon>
        <taxon>Wenzhouxiangellaceae</taxon>
        <taxon>Wenzhouxiangella</taxon>
    </lineage>
</organism>
<dbReference type="AlphaFoldDB" id="A0A0K0XVL2"/>
<dbReference type="Proteomes" id="UP000066624">
    <property type="component" value="Chromosome"/>
</dbReference>
<dbReference type="CDD" id="cd02440">
    <property type="entry name" value="AdoMet_MTases"/>
    <property type="match status" value="1"/>
</dbReference>
<dbReference type="SUPFAM" id="SSF53335">
    <property type="entry name" value="S-adenosyl-L-methionine-dependent methyltransferases"/>
    <property type="match status" value="1"/>
</dbReference>
<evidence type="ECO:0000313" key="2">
    <source>
        <dbReference type="Proteomes" id="UP000066624"/>
    </source>
</evidence>
<dbReference type="InterPro" id="IPR029063">
    <property type="entry name" value="SAM-dependent_MTases_sf"/>
</dbReference>
<gene>
    <name evidence="1" type="ORF">WM2015_1367</name>
</gene>
<dbReference type="OrthoDB" id="9805585at2"/>
<dbReference type="KEGG" id="wma:WM2015_1367"/>
<dbReference type="RefSeq" id="WP_049725357.1">
    <property type="nucleotide sequence ID" value="NZ_CP012154.1"/>
</dbReference>
<name>A0A0K0XVL2_9GAMM</name>
<proteinExistence type="predicted"/>
<dbReference type="GO" id="GO:0008168">
    <property type="term" value="F:methyltransferase activity"/>
    <property type="evidence" value="ECO:0007669"/>
    <property type="project" value="UniProtKB-KW"/>
</dbReference>
<keyword evidence="1" id="KW-0808">Transferase</keyword>
<keyword evidence="2" id="KW-1185">Reference proteome</keyword>
<dbReference type="PATRIC" id="fig|1579979.3.peg.1402"/>
<dbReference type="EMBL" id="CP012154">
    <property type="protein sequence ID" value="AKS41739.1"/>
    <property type="molecule type" value="Genomic_DNA"/>
</dbReference>
<sequence>MLEETRKRDNRRSVRSIDFFRGFMRSPEQVGSIIPSSRFMERRITAMSELADARCVVELGPGTGGTTRAILEAMPADGRLLTIELDPQFSAMLDDIGDPRLISHIGSAADLGEILASHGLPGPDAVISGIPFSTMPREIADTIIEAIRDNLAPGGRFLAYQFRAHVAKFSEPLLGKPEAFEFELFNVPPMRFWLWRRPGA</sequence>
<keyword evidence="1" id="KW-0489">Methyltransferase</keyword>
<dbReference type="Gene3D" id="3.40.50.150">
    <property type="entry name" value="Vaccinia Virus protein VP39"/>
    <property type="match status" value="1"/>
</dbReference>
<accession>A0A0K0XVL2</accession>
<protein>
    <submittedName>
        <fullName evidence="1">Phospholipid N-methyltransferase</fullName>
    </submittedName>
</protein>
<evidence type="ECO:0000313" key="1">
    <source>
        <dbReference type="EMBL" id="AKS41739.1"/>
    </source>
</evidence>
<dbReference type="STRING" id="1579979.WM2015_1367"/>
<reference evidence="2" key="1">
    <citation type="submission" date="2015-07" db="EMBL/GenBank/DDBJ databases">
        <authorList>
            <person name="Kim K.M."/>
        </authorList>
    </citation>
    <scope>NUCLEOTIDE SEQUENCE [LARGE SCALE GENOMIC DNA]</scope>
    <source>
        <strain evidence="2">KCTC 42284</strain>
    </source>
</reference>